<dbReference type="PANTHER" id="PTHR47955:SF15">
    <property type="entry name" value="CYTOCHROME P450 71A2-LIKE"/>
    <property type="match status" value="1"/>
</dbReference>
<dbReference type="PANTHER" id="PTHR47955">
    <property type="entry name" value="CYTOCHROME P450 FAMILY 71 PROTEIN"/>
    <property type="match status" value="1"/>
</dbReference>
<evidence type="ECO:0000256" key="4">
    <source>
        <dbReference type="ARBA" id="ARBA00022617"/>
    </source>
</evidence>
<evidence type="ECO:0000256" key="10">
    <source>
        <dbReference type="RuleBase" id="RU000461"/>
    </source>
</evidence>
<comment type="caution">
    <text evidence="11">The sequence shown here is derived from an EMBL/GenBank/DDBJ whole genome shotgun (WGS) entry which is preliminary data.</text>
</comment>
<evidence type="ECO:0000256" key="2">
    <source>
        <dbReference type="ARBA" id="ARBA00004167"/>
    </source>
</evidence>
<dbReference type="FunFam" id="1.10.630.10:FF:000011">
    <property type="entry name" value="Cytochrome P450 83B1"/>
    <property type="match status" value="1"/>
</dbReference>
<sequence>MDEVQIQYSIIFPALASLILLWCMSRRNEKRNEMKNPPPSPPKLPIIGNLHQLGSFPHRNLHLLAKKHGPLMLLRLGRLPVLVASTAAAAREIMKTHDLTFSNRPLYKVHKKAIYDGKDVAFGPYGEFWRRMRSVFVHNLLSNRRVQSYRCIREEETSLLVKKIEESSSSPSSSSSSAVNLSELFSNFSYDVVCRSAFGGKYSESENGRKFLALVAELSEAMGALPVGEFVPWLSWIDHVSGFDAKVDRVARGLDDLLEGVIEERLENLKVESFKENFLDILLEIYLDESSDVAIEKDSIKGLLLNVFAAGTDTTSVVLEWAMAELLRHPKVMEKLQSEVRGIVQHKHDITDDDIERMHYLKAVIKETFRFHPPIPLQVRMARGDVNIMGYDVAEGTVVMTNAWAIGRDPMSWDEPEKFEPERFLNSSIDVKGQDFELIPFGAGRRGCPGISFAMLKIELLLANLVQKFDWKLPDGAEGKDLDMKESLGVTVHRVTPLIAVATKVT</sequence>
<evidence type="ECO:0000256" key="7">
    <source>
        <dbReference type="ARBA" id="ARBA00023004"/>
    </source>
</evidence>
<dbReference type="InterPro" id="IPR002401">
    <property type="entry name" value="Cyt_P450_E_grp-I"/>
</dbReference>
<dbReference type="CDD" id="cd11072">
    <property type="entry name" value="CYP71-like"/>
    <property type="match status" value="1"/>
</dbReference>
<dbReference type="InterPro" id="IPR017972">
    <property type="entry name" value="Cyt_P450_CS"/>
</dbReference>
<dbReference type="PRINTS" id="PR00385">
    <property type="entry name" value="P450"/>
</dbReference>
<proteinExistence type="inferred from homology"/>
<accession>A0AAD4IRX7</accession>
<comment type="subcellular location">
    <subcellularLocation>
        <location evidence="2">Membrane</location>
        <topology evidence="2">Single-pass membrane protein</topology>
    </subcellularLocation>
</comment>
<keyword evidence="8 10" id="KW-0503">Monooxygenase</keyword>
<reference evidence="11 12" key="1">
    <citation type="journal article" date="2021" name="Nat. Commun.">
        <title>Incipient diploidization of the medicinal plant Perilla within 10,000 years.</title>
        <authorList>
            <person name="Zhang Y."/>
            <person name="Shen Q."/>
            <person name="Leng L."/>
            <person name="Zhang D."/>
            <person name="Chen S."/>
            <person name="Shi Y."/>
            <person name="Ning Z."/>
            <person name="Chen S."/>
        </authorList>
    </citation>
    <scope>NUCLEOTIDE SEQUENCE [LARGE SCALE GENOMIC DNA]</scope>
    <source>
        <strain evidence="12">cv. PC099</strain>
    </source>
</reference>
<evidence type="ECO:0000256" key="3">
    <source>
        <dbReference type="ARBA" id="ARBA00010617"/>
    </source>
</evidence>
<dbReference type="SUPFAM" id="SSF48264">
    <property type="entry name" value="Cytochrome P450"/>
    <property type="match status" value="1"/>
</dbReference>
<evidence type="ECO:0008006" key="13">
    <source>
        <dbReference type="Google" id="ProtNLM"/>
    </source>
</evidence>
<name>A0AAD4IRX7_PERFH</name>
<comment type="cofactor">
    <cofactor evidence="1 9">
        <name>heme</name>
        <dbReference type="ChEBI" id="CHEBI:30413"/>
    </cofactor>
</comment>
<dbReference type="PROSITE" id="PS00086">
    <property type="entry name" value="CYTOCHROME_P450"/>
    <property type="match status" value="1"/>
</dbReference>
<dbReference type="Pfam" id="PF00067">
    <property type="entry name" value="p450"/>
    <property type="match status" value="1"/>
</dbReference>
<evidence type="ECO:0000256" key="6">
    <source>
        <dbReference type="ARBA" id="ARBA00023002"/>
    </source>
</evidence>
<dbReference type="InterPro" id="IPR001128">
    <property type="entry name" value="Cyt_P450"/>
</dbReference>
<dbReference type="InterPro" id="IPR036396">
    <property type="entry name" value="Cyt_P450_sf"/>
</dbReference>
<gene>
    <name evidence="11" type="ORF">C2S53_011102</name>
</gene>
<keyword evidence="12" id="KW-1185">Reference proteome</keyword>
<organism evidence="11 12">
    <name type="scientific">Perilla frutescens var. hirtella</name>
    <name type="common">Perilla citriodora</name>
    <name type="synonym">Perilla setoyensis</name>
    <dbReference type="NCBI Taxonomy" id="608512"/>
    <lineage>
        <taxon>Eukaryota</taxon>
        <taxon>Viridiplantae</taxon>
        <taxon>Streptophyta</taxon>
        <taxon>Embryophyta</taxon>
        <taxon>Tracheophyta</taxon>
        <taxon>Spermatophyta</taxon>
        <taxon>Magnoliopsida</taxon>
        <taxon>eudicotyledons</taxon>
        <taxon>Gunneridae</taxon>
        <taxon>Pentapetalae</taxon>
        <taxon>asterids</taxon>
        <taxon>lamiids</taxon>
        <taxon>Lamiales</taxon>
        <taxon>Lamiaceae</taxon>
        <taxon>Nepetoideae</taxon>
        <taxon>Elsholtzieae</taxon>
        <taxon>Perilla</taxon>
    </lineage>
</organism>
<evidence type="ECO:0000256" key="9">
    <source>
        <dbReference type="PIRSR" id="PIRSR602401-1"/>
    </source>
</evidence>
<dbReference type="AlphaFoldDB" id="A0AAD4IRX7"/>
<keyword evidence="7 9" id="KW-0408">Iron</keyword>
<dbReference type="GO" id="GO:0004497">
    <property type="term" value="F:monooxygenase activity"/>
    <property type="evidence" value="ECO:0007669"/>
    <property type="project" value="UniProtKB-KW"/>
</dbReference>
<evidence type="ECO:0000313" key="12">
    <source>
        <dbReference type="Proteomes" id="UP001190926"/>
    </source>
</evidence>
<evidence type="ECO:0000256" key="8">
    <source>
        <dbReference type="ARBA" id="ARBA00023033"/>
    </source>
</evidence>
<dbReference type="EMBL" id="SDAM02004302">
    <property type="protein sequence ID" value="KAH6820189.1"/>
    <property type="molecule type" value="Genomic_DNA"/>
</dbReference>
<evidence type="ECO:0000256" key="1">
    <source>
        <dbReference type="ARBA" id="ARBA00001971"/>
    </source>
</evidence>
<dbReference type="Gene3D" id="1.10.630.10">
    <property type="entry name" value="Cytochrome P450"/>
    <property type="match status" value="1"/>
</dbReference>
<evidence type="ECO:0000256" key="5">
    <source>
        <dbReference type="ARBA" id="ARBA00022723"/>
    </source>
</evidence>
<dbReference type="GO" id="GO:0016020">
    <property type="term" value="C:membrane"/>
    <property type="evidence" value="ECO:0007669"/>
    <property type="project" value="UniProtKB-SubCell"/>
</dbReference>
<dbReference type="PRINTS" id="PR00463">
    <property type="entry name" value="EP450I"/>
</dbReference>
<protein>
    <recommendedName>
        <fullName evidence="13">Cytochrome P450</fullName>
    </recommendedName>
</protein>
<feature type="binding site" description="axial binding residue" evidence="9">
    <location>
        <position position="448"/>
    </location>
    <ligand>
        <name>heme</name>
        <dbReference type="ChEBI" id="CHEBI:30413"/>
    </ligand>
    <ligandPart>
        <name>Fe</name>
        <dbReference type="ChEBI" id="CHEBI:18248"/>
    </ligandPart>
</feature>
<dbReference type="Proteomes" id="UP001190926">
    <property type="component" value="Unassembled WGS sequence"/>
</dbReference>
<keyword evidence="5 9" id="KW-0479">Metal-binding</keyword>
<evidence type="ECO:0000313" key="11">
    <source>
        <dbReference type="EMBL" id="KAH6820189.1"/>
    </source>
</evidence>
<dbReference type="GO" id="GO:0005506">
    <property type="term" value="F:iron ion binding"/>
    <property type="evidence" value="ECO:0007669"/>
    <property type="project" value="InterPro"/>
</dbReference>
<keyword evidence="4 9" id="KW-0349">Heme</keyword>
<dbReference type="GO" id="GO:0020037">
    <property type="term" value="F:heme binding"/>
    <property type="evidence" value="ECO:0007669"/>
    <property type="project" value="InterPro"/>
</dbReference>
<dbReference type="GO" id="GO:0016705">
    <property type="term" value="F:oxidoreductase activity, acting on paired donors, with incorporation or reduction of molecular oxygen"/>
    <property type="evidence" value="ECO:0007669"/>
    <property type="project" value="InterPro"/>
</dbReference>
<comment type="similarity">
    <text evidence="3 10">Belongs to the cytochrome P450 family.</text>
</comment>
<keyword evidence="6 10" id="KW-0560">Oxidoreductase</keyword>